<reference evidence="4" key="2">
    <citation type="journal article" date="2022" name="Proc. Natl. Acad. Sci. U.S.A.">
        <title>Diploid-dominant life cycles characterize the early evolution of Fungi.</title>
        <authorList>
            <person name="Amses K.R."/>
            <person name="Simmons D.R."/>
            <person name="Longcore J.E."/>
            <person name="Mondo S.J."/>
            <person name="Seto K."/>
            <person name="Jeronimo G.H."/>
            <person name="Bonds A.E."/>
            <person name="Quandt C.A."/>
            <person name="Davis W.J."/>
            <person name="Chang Y."/>
            <person name="Federici B.A."/>
            <person name="Kuo A."/>
            <person name="LaButti K."/>
            <person name="Pangilinan J."/>
            <person name="Andreopoulos W."/>
            <person name="Tritt A."/>
            <person name="Riley R."/>
            <person name="Hundley H."/>
            <person name="Johnson J."/>
            <person name="Lipzen A."/>
            <person name="Barry K."/>
            <person name="Lang B.F."/>
            <person name="Cuomo C.A."/>
            <person name="Buchler N.E."/>
            <person name="Grigoriev I.V."/>
            <person name="Spatafora J.W."/>
            <person name="Stajich J.E."/>
            <person name="James T.Y."/>
        </authorList>
    </citation>
    <scope>NUCLEOTIDE SEQUENCE</scope>
    <source>
        <strain evidence="4">AG</strain>
    </source>
</reference>
<dbReference type="EMBL" id="MU620951">
    <property type="protein sequence ID" value="KAI8576688.1"/>
    <property type="molecule type" value="Genomic_DNA"/>
</dbReference>
<dbReference type="InterPro" id="IPR041093">
    <property type="entry name" value="Dis3l2-like_C"/>
</dbReference>
<protein>
    <recommendedName>
        <fullName evidence="3">RNB domain-containing protein</fullName>
    </recommendedName>
</protein>
<dbReference type="Proteomes" id="UP001206595">
    <property type="component" value="Unassembled WGS sequence"/>
</dbReference>
<dbReference type="InterPro" id="IPR050180">
    <property type="entry name" value="RNR_Ribonuclease"/>
</dbReference>
<dbReference type="GO" id="GO:0000175">
    <property type="term" value="F:3'-5'-RNA exonuclease activity"/>
    <property type="evidence" value="ECO:0007669"/>
    <property type="project" value="TreeGrafter"/>
</dbReference>
<dbReference type="InterPro" id="IPR001900">
    <property type="entry name" value="RNase_II/R"/>
</dbReference>
<reference evidence="4" key="1">
    <citation type="submission" date="2021-06" db="EMBL/GenBank/DDBJ databases">
        <authorList>
            <consortium name="DOE Joint Genome Institute"/>
            <person name="Mondo S.J."/>
            <person name="Amses K.R."/>
            <person name="Simmons D.R."/>
            <person name="Longcore J.E."/>
            <person name="Seto K."/>
            <person name="Alves G.H."/>
            <person name="Bonds A.E."/>
            <person name="Quandt C.A."/>
            <person name="Davis W.J."/>
            <person name="Chang Y."/>
            <person name="Letcher P.M."/>
            <person name="Powell M.J."/>
            <person name="Kuo A."/>
            <person name="Labutti K."/>
            <person name="Pangilinan J."/>
            <person name="Andreopoulos W."/>
            <person name="Tritt A."/>
            <person name="Riley R."/>
            <person name="Hundley H."/>
            <person name="Johnson J."/>
            <person name="Lipzen A."/>
            <person name="Barry K."/>
            <person name="Berbee M.L."/>
            <person name="Buchler N.E."/>
            <person name="Grigoriev I.V."/>
            <person name="Spatafora J.W."/>
            <person name="Stajich J.E."/>
            <person name="James T.Y."/>
        </authorList>
    </citation>
    <scope>NUCLEOTIDE SEQUENCE</scope>
    <source>
        <strain evidence="4">AG</strain>
    </source>
</reference>
<dbReference type="InterPro" id="IPR041505">
    <property type="entry name" value="Dis3_CSD2"/>
</dbReference>
<dbReference type="PANTHER" id="PTHR23355">
    <property type="entry name" value="RIBONUCLEASE"/>
    <property type="match status" value="1"/>
</dbReference>
<dbReference type="RefSeq" id="XP_051441692.1">
    <property type="nucleotide sequence ID" value="XM_051593122.1"/>
</dbReference>
<feature type="domain" description="RNB" evidence="3">
    <location>
        <begin position="698"/>
        <end position="1036"/>
    </location>
</feature>
<keyword evidence="5" id="KW-1185">Reference proteome</keyword>
<dbReference type="GO" id="GO:0003723">
    <property type="term" value="F:RNA binding"/>
    <property type="evidence" value="ECO:0007669"/>
    <property type="project" value="InterPro"/>
</dbReference>
<feature type="region of interest" description="Disordered" evidence="2">
    <location>
        <begin position="1"/>
        <end position="135"/>
    </location>
</feature>
<evidence type="ECO:0000256" key="1">
    <source>
        <dbReference type="ARBA" id="ARBA00005785"/>
    </source>
</evidence>
<feature type="region of interest" description="Disordered" evidence="2">
    <location>
        <begin position="339"/>
        <end position="395"/>
    </location>
</feature>
<feature type="compositionally biased region" description="Basic and acidic residues" evidence="2">
    <location>
        <begin position="279"/>
        <end position="293"/>
    </location>
</feature>
<evidence type="ECO:0000313" key="5">
    <source>
        <dbReference type="Proteomes" id="UP001206595"/>
    </source>
</evidence>
<dbReference type="Pfam" id="PF17849">
    <property type="entry name" value="OB_Dis3"/>
    <property type="match status" value="1"/>
</dbReference>
<dbReference type="GO" id="GO:0000932">
    <property type="term" value="C:P-body"/>
    <property type="evidence" value="ECO:0007669"/>
    <property type="project" value="TreeGrafter"/>
</dbReference>
<dbReference type="AlphaFoldDB" id="A0AAD5E352"/>
<evidence type="ECO:0000313" key="4">
    <source>
        <dbReference type="EMBL" id="KAI8576688.1"/>
    </source>
</evidence>
<evidence type="ECO:0000256" key="2">
    <source>
        <dbReference type="SAM" id="MobiDB-lite"/>
    </source>
</evidence>
<gene>
    <name evidence="4" type="ORF">K450DRAFT_274485</name>
</gene>
<organism evidence="4 5">
    <name type="scientific">Umbelopsis ramanniana AG</name>
    <dbReference type="NCBI Taxonomy" id="1314678"/>
    <lineage>
        <taxon>Eukaryota</taxon>
        <taxon>Fungi</taxon>
        <taxon>Fungi incertae sedis</taxon>
        <taxon>Mucoromycota</taxon>
        <taxon>Mucoromycotina</taxon>
        <taxon>Umbelopsidomycetes</taxon>
        <taxon>Umbelopsidales</taxon>
        <taxon>Umbelopsidaceae</taxon>
        <taxon>Umbelopsis</taxon>
    </lineage>
</organism>
<dbReference type="PANTHER" id="PTHR23355:SF9">
    <property type="entry name" value="DIS3-LIKE EXONUCLEASE 2"/>
    <property type="match status" value="1"/>
</dbReference>
<feature type="region of interest" description="Disordered" evidence="2">
    <location>
        <begin position="498"/>
        <end position="520"/>
    </location>
</feature>
<feature type="compositionally biased region" description="Polar residues" evidence="2">
    <location>
        <begin position="375"/>
        <end position="392"/>
    </location>
</feature>
<proteinExistence type="inferred from homology"/>
<sequence length="1252" mass="141011">MDDLNGQTAPESTRGLFDPPADVKLPSRPTSTSNAEKRRSALVFSAFSHMNIDSTGQSSQPRSERGHQRSRSAVIAPPFDGSPRASNGTLHTLEEEGGNVDRRYSQQPLGGRRSTRSFAQQESIGSADGSEPQSAMSSLRDMINTLKQMPPDEPMQRTVLSHRKQQSMSSVPAYPRQNRLSQHDTVNAQTLRNIADNRRNSAIHSKHLSMSDFSRLSANDDDEDDFMSRADALAEAEAKLMGTYQKPERQRENTADDTKSQRRSRQVYAQPGGGQFNVHENEFSDQRHSRRLSEPNAVKYDPRRFSDMPETSTSYTNNRSSMSNKRMSLHMPTLNEMGEDPNRHGTSRRINFNKPLDLGQDSNKRRSRNFDDWRSSASPIVPSSRNPANRNSFHLVPFTPTKVNFTRDDANPHQRRPLFTAHLPFSALTPLLKSRQLVRGSLRVNKRNRSDAYVTTDDLDADVYICGSRDRNRALDGDVVAIKLVDVDRVLREKKEKEEAKLIRNGGQPRVRKPDEEDDNEIVFGGDEDIDKVKPKYCGIVVAILERAQNQVFSGILTLMRPNNKRAQEEKAAEEARRMSGDGQFEHKETPRIVWFKPSDKRVPLIAIPIEQVPENFVTDSEGYQQKLFVGSIKRWPITSLHPFGVLEREIGLVSDITVQTQALLADNNVTDSDFSEAVMNCLPELPWTPEDSDLEDRREFKDVRAFTVEEQKQADILDRALSIIKVGDDTYEIGLHTADVAHFIKPHSPLDKEARARATVVEVVNKTVPMLPAELTSQVTNLVAGKDRLAFSVVWTMNSAGKVLGTWIGKSVINAAANLSLDDIQQVVQGSHLSQTDETSEEELLALEQDIQLLHKIAQLVRESRSTKGIFTAEKEHLNINLKDNLPASIDITEPHPMVELVNEFEVMANILVAQKISSNFPEQALLRRQGGPHQRKMDELYEYAESLGYPLNDESPGALQSSLDEIEDLEIRHGLTALVLKTLQPPKYFCTGVFDIIKYAHFSLNTPLYTHFTKPSHRYADIIIHRQMEATLAGEKRFYIDRDTIQTLSQHCNVKQEAARWAKYQSGQLFLSRYLQGVMKRQGTSAVTHEALVVAVFDHAFDVVLPEYALERRIHLDNLPIEAHKLDSEGGTLTLAWKKGVRTEGHAAVRQRECSSDDDDNTSLVDLNYNDVDPDLADTVHKLGVNLSDRRTSINGHRKRMSVVLSTESVYDDQKCTQTIKALDKIKVVIMVEGDRTPPVIKLLAANNFA</sequence>
<dbReference type="FunFam" id="2.40.50.700:FF:000002">
    <property type="entry name" value="Cell wall biogenesis protein"/>
    <property type="match status" value="1"/>
</dbReference>
<dbReference type="Gene3D" id="2.40.50.140">
    <property type="entry name" value="Nucleic acid-binding proteins"/>
    <property type="match status" value="1"/>
</dbReference>
<evidence type="ECO:0000259" key="3">
    <source>
        <dbReference type="SMART" id="SM00955"/>
    </source>
</evidence>
<feature type="compositionally biased region" description="Basic and acidic residues" evidence="2">
    <location>
        <begin position="246"/>
        <end position="260"/>
    </location>
</feature>
<comment type="similarity">
    <text evidence="1">Belongs to the RNR ribonuclease family.</text>
</comment>
<name>A0AAD5E352_UMBRA</name>
<feature type="compositionally biased region" description="Polar residues" evidence="2">
    <location>
        <begin position="51"/>
        <end position="61"/>
    </location>
</feature>
<dbReference type="InterPro" id="IPR012340">
    <property type="entry name" value="NA-bd_OB-fold"/>
</dbReference>
<dbReference type="SUPFAM" id="SSF50249">
    <property type="entry name" value="Nucleic acid-binding proteins"/>
    <property type="match status" value="2"/>
</dbReference>
<dbReference type="SMART" id="SM00955">
    <property type="entry name" value="RNB"/>
    <property type="match status" value="1"/>
</dbReference>
<dbReference type="Gene3D" id="2.40.50.690">
    <property type="match status" value="1"/>
</dbReference>
<accession>A0AAD5E352</accession>
<feature type="region of interest" description="Disordered" evidence="2">
    <location>
        <begin position="241"/>
        <end position="325"/>
    </location>
</feature>
<feature type="compositionally biased region" description="Basic and acidic residues" evidence="2">
    <location>
        <begin position="362"/>
        <end position="374"/>
    </location>
</feature>
<dbReference type="GO" id="GO:0006402">
    <property type="term" value="P:mRNA catabolic process"/>
    <property type="evidence" value="ECO:0007669"/>
    <property type="project" value="TreeGrafter"/>
</dbReference>
<dbReference type="Pfam" id="PF17877">
    <property type="entry name" value="Dis3l2_C_term"/>
    <property type="match status" value="1"/>
</dbReference>
<dbReference type="Pfam" id="PF00773">
    <property type="entry name" value="RNB"/>
    <property type="match status" value="1"/>
</dbReference>
<feature type="compositionally biased region" description="Polar residues" evidence="2">
    <location>
        <begin position="1"/>
        <end position="11"/>
    </location>
</feature>
<dbReference type="Gene3D" id="2.40.50.700">
    <property type="match status" value="1"/>
</dbReference>
<dbReference type="GeneID" id="75918464"/>
<comment type="caution">
    <text evidence="4">The sequence shown here is derived from an EMBL/GenBank/DDBJ whole genome shotgun (WGS) entry which is preliminary data.</text>
</comment>